<feature type="transmembrane region" description="Helical" evidence="7">
    <location>
        <begin position="95"/>
        <end position="116"/>
    </location>
</feature>
<feature type="transmembrane region" description="Helical" evidence="7">
    <location>
        <begin position="324"/>
        <end position="348"/>
    </location>
</feature>
<comment type="caution">
    <text evidence="9">The sequence shown here is derived from an EMBL/GenBank/DDBJ whole genome shotgun (WGS) entry which is preliminary data.</text>
</comment>
<keyword evidence="10" id="KW-1185">Reference proteome</keyword>
<gene>
    <name evidence="9" type="ORF">H5993_04795</name>
</gene>
<feature type="transmembrane region" description="Helical" evidence="7">
    <location>
        <begin position="387"/>
        <end position="411"/>
    </location>
</feature>
<feature type="transmembrane region" description="Helical" evidence="7">
    <location>
        <begin position="160"/>
        <end position="177"/>
    </location>
</feature>
<dbReference type="Pfam" id="PF00884">
    <property type="entry name" value="Sulfatase"/>
    <property type="match status" value="1"/>
</dbReference>
<reference evidence="9 10" key="1">
    <citation type="journal article" date="2021" name="Sci. Rep.">
        <title>The distribution of antibiotic resistance genes in chicken gut microbiota commensals.</title>
        <authorList>
            <person name="Juricova H."/>
            <person name="Matiasovicova J."/>
            <person name="Kubasova T."/>
            <person name="Cejkova D."/>
            <person name="Rychlik I."/>
        </authorList>
    </citation>
    <scope>NUCLEOTIDE SEQUENCE [LARGE SCALE GENOMIC DNA]</scope>
    <source>
        <strain evidence="9 10">An810</strain>
    </source>
</reference>
<name>A0ABS2ENL0_9LACO</name>
<dbReference type="InterPro" id="IPR050448">
    <property type="entry name" value="OpgB/LTA_synthase_biosynth"/>
</dbReference>
<protein>
    <submittedName>
        <fullName evidence="9">LTA synthase family protein</fullName>
    </submittedName>
</protein>
<feature type="transmembrane region" description="Helical" evidence="7">
    <location>
        <begin position="468"/>
        <end position="488"/>
    </location>
</feature>
<evidence type="ECO:0000313" key="9">
    <source>
        <dbReference type="EMBL" id="MBM6754079.1"/>
    </source>
</evidence>
<feature type="transmembrane region" description="Helical" evidence="7">
    <location>
        <begin position="136"/>
        <end position="154"/>
    </location>
</feature>
<feature type="transmembrane region" description="Helical" evidence="7">
    <location>
        <begin position="259"/>
        <end position="278"/>
    </location>
</feature>
<feature type="transmembrane region" description="Helical" evidence="7">
    <location>
        <begin position="227"/>
        <end position="247"/>
    </location>
</feature>
<proteinExistence type="predicted"/>
<dbReference type="Gene3D" id="3.40.720.10">
    <property type="entry name" value="Alkaline Phosphatase, subunit A"/>
    <property type="match status" value="1"/>
</dbReference>
<keyword evidence="4 7" id="KW-0812">Transmembrane</keyword>
<keyword evidence="3" id="KW-1003">Cell membrane</keyword>
<evidence type="ECO:0000256" key="1">
    <source>
        <dbReference type="ARBA" id="ARBA00004651"/>
    </source>
</evidence>
<feature type="transmembrane region" description="Helical" evidence="7">
    <location>
        <begin position="189"/>
        <end position="207"/>
    </location>
</feature>
<comment type="subcellular location">
    <subcellularLocation>
        <location evidence="1">Cell membrane</location>
        <topology evidence="1">Multi-pass membrane protein</topology>
    </subcellularLocation>
</comment>
<evidence type="ECO:0000256" key="7">
    <source>
        <dbReference type="SAM" id="Phobius"/>
    </source>
</evidence>
<dbReference type="EMBL" id="JACJJQ010000017">
    <property type="protein sequence ID" value="MBM6754079.1"/>
    <property type="molecule type" value="Genomic_DNA"/>
</dbReference>
<dbReference type="PANTHER" id="PTHR47371:SF3">
    <property type="entry name" value="PHOSPHOGLYCEROL TRANSFERASE I"/>
    <property type="match status" value="1"/>
</dbReference>
<feature type="domain" description="Sulfatase N-terminal" evidence="8">
    <location>
        <begin position="572"/>
        <end position="861"/>
    </location>
</feature>
<comment type="pathway">
    <text evidence="2">Cell wall biogenesis; lipoteichoic acid biosynthesis.</text>
</comment>
<dbReference type="InterPro" id="IPR000917">
    <property type="entry name" value="Sulfatase_N"/>
</dbReference>
<feature type="transmembrane region" description="Helical" evidence="7">
    <location>
        <begin position="284"/>
        <end position="303"/>
    </location>
</feature>
<dbReference type="PANTHER" id="PTHR47371">
    <property type="entry name" value="LIPOTEICHOIC ACID SYNTHASE"/>
    <property type="match status" value="1"/>
</dbReference>
<dbReference type="SUPFAM" id="SSF53649">
    <property type="entry name" value="Alkaline phosphatase-like"/>
    <property type="match status" value="1"/>
</dbReference>
<feature type="transmembrane region" description="Helical" evidence="7">
    <location>
        <begin position="39"/>
        <end position="60"/>
    </location>
</feature>
<feature type="transmembrane region" description="Helical" evidence="7">
    <location>
        <begin position="72"/>
        <end position="89"/>
    </location>
</feature>
<feature type="transmembrane region" description="Helical" evidence="7">
    <location>
        <begin position="431"/>
        <end position="456"/>
    </location>
</feature>
<dbReference type="InterPro" id="IPR017850">
    <property type="entry name" value="Alkaline_phosphatase_core_sf"/>
</dbReference>
<evidence type="ECO:0000256" key="6">
    <source>
        <dbReference type="ARBA" id="ARBA00023136"/>
    </source>
</evidence>
<evidence type="ECO:0000259" key="8">
    <source>
        <dbReference type="Pfam" id="PF00884"/>
    </source>
</evidence>
<feature type="transmembrane region" description="Helical" evidence="7">
    <location>
        <begin position="354"/>
        <end position="380"/>
    </location>
</feature>
<dbReference type="Proteomes" id="UP000776629">
    <property type="component" value="Unassembled WGS sequence"/>
</dbReference>
<evidence type="ECO:0000256" key="3">
    <source>
        <dbReference type="ARBA" id="ARBA00022475"/>
    </source>
</evidence>
<keyword evidence="5 7" id="KW-1133">Transmembrane helix</keyword>
<evidence type="ECO:0000256" key="5">
    <source>
        <dbReference type="ARBA" id="ARBA00022989"/>
    </source>
</evidence>
<dbReference type="CDD" id="cd16015">
    <property type="entry name" value="LTA_synthase"/>
    <property type="match status" value="1"/>
</dbReference>
<evidence type="ECO:0000313" key="10">
    <source>
        <dbReference type="Proteomes" id="UP000776629"/>
    </source>
</evidence>
<organism evidence="9 10">
    <name type="scientific">Limosilactobacillus alvi</name>
    <dbReference type="NCBI Taxonomy" id="990412"/>
    <lineage>
        <taxon>Bacteria</taxon>
        <taxon>Bacillati</taxon>
        <taxon>Bacillota</taxon>
        <taxon>Bacilli</taxon>
        <taxon>Lactobacillales</taxon>
        <taxon>Lactobacillaceae</taxon>
        <taxon>Limosilactobacillus</taxon>
    </lineage>
</organism>
<dbReference type="RefSeq" id="WP_204776448.1">
    <property type="nucleotide sequence ID" value="NZ_JACJJQ010000017.1"/>
</dbReference>
<sequence>MVASRRKLLYQGLIALPVLLATAMVTKSGLSTTHGLTFALLWLIKNAGSLWVILFPILIGHNQSTTLSYGQKATLTGLNLGLLLINQVLPSSPSAEHFVVANIFLAWLSNTLLIWFKTPLQTWLHQFSFKQRRCSLWGISGLLIGLILVGHTTWLGFSQGTSWLWFSFLFAWGDYLAQAKLNWWHNHRFILGCLVILSFLGMSLVTWMSQNPVAYSPHQGLVLTFHYANALPIFTPLTLTTAFLISVNLPTRFEPSPTFLISGNLLLTWLAIPNLLFLLHRLPFILLVVTYYLLWANLSWLILQFGNQLKCPKFTFNWLKHLQPWIIPVLIFGITIWGLTIISFGFLWDWRLPMLQWVVIHQAKLVTINCLIVVAFAGLLMALTNRWWLSSGLTILVYAGWLVASGLKITARQEPILPTDLSTLSAPQEMLSMVNPLILISAGIIIIVVLIGLIWLERYWGPTRRFNWFTRILSLILAGGYLLSFTHINHPNSLSHHYVDQAGDIPYFYAQLRGAKVNGTLLQFMNNVDVTVMDKQAGYSKHQMEVIENRYLIAAQQLNLHRSHRHLGKQRLVFILSESFANPRRVPGLEVHPNPTPYLDKLKATTPSGLMLSTGYGGGTANMEYQALTGLSVVNFSPTLPTPYSQLVPFQHHPVTINQLFTYSAGIHPFTANLYNRKEDYQKFGFNSFYYLGSRYHLRYHHHLGTSPRIDDWSAYQQILWQLQKKHGNQFIQVATMQNHMPYNNYYHPNHFQVSGSTAQGDDHTAIQTYTQGVNYTDQALQKFIGRLQKSSQPTTVVWYGDHLPGIYHQVSMQSHGLVMHETDYFIYSNPAAQRLNHSRVTKTKVVSPNEFPAMALAQMDMQVTPYYALLTKVHEQLPAITLTLNQVSHSNRIHENTAELIDQHGHQVQHLSKAQRQLYHDYQLVQYDLTAGHHYLLHDRFIKTIPPRVGR</sequence>
<accession>A0ABS2ENL0</accession>
<keyword evidence="6 7" id="KW-0472">Membrane</keyword>
<evidence type="ECO:0000256" key="4">
    <source>
        <dbReference type="ARBA" id="ARBA00022692"/>
    </source>
</evidence>
<evidence type="ECO:0000256" key="2">
    <source>
        <dbReference type="ARBA" id="ARBA00004936"/>
    </source>
</evidence>